<comment type="caution">
    <text evidence="2">The sequence shown here is derived from an EMBL/GenBank/DDBJ whole genome shotgun (WGS) entry which is preliminary data.</text>
</comment>
<feature type="compositionally biased region" description="Polar residues" evidence="1">
    <location>
        <begin position="222"/>
        <end position="231"/>
    </location>
</feature>
<gene>
    <name evidence="2" type="ORF">EV383_6202</name>
</gene>
<feature type="region of interest" description="Disordered" evidence="1">
    <location>
        <begin position="1"/>
        <end position="61"/>
    </location>
</feature>
<evidence type="ECO:0000313" key="2">
    <source>
        <dbReference type="EMBL" id="RZT75462.1"/>
    </source>
</evidence>
<dbReference type="AlphaFoldDB" id="A0A4V6MDZ7"/>
<dbReference type="Proteomes" id="UP000291591">
    <property type="component" value="Unassembled WGS sequence"/>
</dbReference>
<dbReference type="EMBL" id="SHKL01000002">
    <property type="protein sequence ID" value="RZT75462.1"/>
    <property type="molecule type" value="Genomic_DNA"/>
</dbReference>
<dbReference type="RefSeq" id="WP_130295327.1">
    <property type="nucleotide sequence ID" value="NZ_SHKL01000002.1"/>
</dbReference>
<keyword evidence="3" id="KW-1185">Reference proteome</keyword>
<protein>
    <submittedName>
        <fullName evidence="2">Uncharacterized protein</fullName>
    </submittedName>
</protein>
<reference evidence="2 3" key="1">
    <citation type="submission" date="2019-02" db="EMBL/GenBank/DDBJ databases">
        <title>Sequencing the genomes of 1000 actinobacteria strains.</title>
        <authorList>
            <person name="Klenk H.-P."/>
        </authorList>
    </citation>
    <scope>NUCLEOTIDE SEQUENCE [LARGE SCALE GENOMIC DNA]</scope>
    <source>
        <strain evidence="2 3">DSM 45779</strain>
    </source>
</reference>
<sequence>MHGALLQDQAPDPCGYGIRAVAPSRRAPRGRAARSTDRGGPTTGPGRAPRPRARQRATERAMARGLQRARRRLNAGEFTPHPGWRHFIEAGYRVLTSQTEALADIARRVDDEEWRTDKRHSWALILRRLVLHMDWTTGLITGLTAERLGEAGARAPRTVSRVLAWARDSGLVVVVEAGATAEFLGTDTNRTPTYALVTDRPLPSPKATAPSPLSPVDESGDLPTSNVSSKPLTDGRRAQPTPQPRWPSHAVPGNPGERNAATFTLVSRLGLDGRQAGKIEIWRARAILKTWWDQGACIAGILHAVDHHPDRPDRNRGDACRGADDPLRVLAHRLKPWRGRLNELPRGVVGHRIQVTPPPVPRPAPQVICPADRRAARDAARAALAAHLDDLRERRRAAQ</sequence>
<evidence type="ECO:0000256" key="1">
    <source>
        <dbReference type="SAM" id="MobiDB-lite"/>
    </source>
</evidence>
<proteinExistence type="predicted"/>
<organism evidence="2 3">
    <name type="scientific">Pseudonocardia sediminis</name>
    <dbReference type="NCBI Taxonomy" id="1397368"/>
    <lineage>
        <taxon>Bacteria</taxon>
        <taxon>Bacillati</taxon>
        <taxon>Actinomycetota</taxon>
        <taxon>Actinomycetes</taxon>
        <taxon>Pseudonocardiales</taxon>
        <taxon>Pseudonocardiaceae</taxon>
        <taxon>Pseudonocardia</taxon>
    </lineage>
</organism>
<feature type="region of interest" description="Disordered" evidence="1">
    <location>
        <begin position="193"/>
        <end position="258"/>
    </location>
</feature>
<evidence type="ECO:0000313" key="3">
    <source>
        <dbReference type="Proteomes" id="UP000291591"/>
    </source>
</evidence>
<dbReference type="OrthoDB" id="3572138at2"/>
<name>A0A4V6MDZ7_PSEST</name>
<feature type="compositionally biased region" description="Low complexity" evidence="1">
    <location>
        <begin position="38"/>
        <end position="47"/>
    </location>
</feature>
<accession>A0A4V6MDZ7</accession>